<name>X0HVE6_FUSOX</name>
<organism evidence="1">
    <name type="scientific">Fusarium oxysporum f. sp. conglutinans race 2 54008</name>
    <dbReference type="NCBI Taxonomy" id="1089457"/>
    <lineage>
        <taxon>Eukaryota</taxon>
        <taxon>Fungi</taxon>
        <taxon>Dikarya</taxon>
        <taxon>Ascomycota</taxon>
        <taxon>Pezizomycotina</taxon>
        <taxon>Sordariomycetes</taxon>
        <taxon>Hypocreomycetidae</taxon>
        <taxon>Hypocreales</taxon>
        <taxon>Nectriaceae</taxon>
        <taxon>Fusarium</taxon>
        <taxon>Fusarium oxysporum species complex</taxon>
    </lineage>
</organism>
<dbReference type="EMBL" id="JH658829">
    <property type="protein sequence ID" value="EXL80442.1"/>
    <property type="molecule type" value="Genomic_DNA"/>
</dbReference>
<dbReference type="Proteomes" id="UP000030676">
    <property type="component" value="Unassembled WGS sequence"/>
</dbReference>
<reference evidence="1" key="1">
    <citation type="submission" date="2011-11" db="EMBL/GenBank/DDBJ databases">
        <title>The Genome Sequence of Fusarium oxysporum PHW808.</title>
        <authorList>
            <consortium name="The Broad Institute Genome Sequencing Platform"/>
            <person name="Ma L.-J."/>
            <person name="Gale L.R."/>
            <person name="Schwartz D.C."/>
            <person name="Zhou S."/>
            <person name="Corby-Kistler H."/>
            <person name="Young S.K."/>
            <person name="Zeng Q."/>
            <person name="Gargeya S."/>
            <person name="Fitzgerald M."/>
            <person name="Haas B."/>
            <person name="Abouelleil A."/>
            <person name="Alvarado L."/>
            <person name="Arachchi H.M."/>
            <person name="Berlin A."/>
            <person name="Brown A."/>
            <person name="Chapman S.B."/>
            <person name="Chen Z."/>
            <person name="Dunbar C."/>
            <person name="Freedman E."/>
            <person name="Gearin G."/>
            <person name="Goldberg J."/>
            <person name="Griggs A."/>
            <person name="Gujja S."/>
            <person name="Heiman D."/>
            <person name="Howarth C."/>
            <person name="Larson L."/>
            <person name="Lui A."/>
            <person name="MacDonald P.J.P."/>
            <person name="Montmayeur A."/>
            <person name="Murphy C."/>
            <person name="Neiman D."/>
            <person name="Pearson M."/>
            <person name="Priest M."/>
            <person name="Roberts A."/>
            <person name="Saif S."/>
            <person name="Shea T."/>
            <person name="Shenoy N."/>
            <person name="Sisk P."/>
            <person name="Stolte C."/>
            <person name="Sykes S."/>
            <person name="Wortman J."/>
            <person name="Nusbaum C."/>
            <person name="Birren B."/>
        </authorList>
    </citation>
    <scope>NUCLEOTIDE SEQUENCE [LARGE SCALE GENOMIC DNA]</scope>
    <source>
        <strain evidence="1">54008</strain>
    </source>
</reference>
<reference evidence="1" key="2">
    <citation type="submission" date="2012-05" db="EMBL/GenBank/DDBJ databases">
        <title>The Genome Annotation of Fusarium oxysporum PHW808.</title>
        <authorList>
            <consortium name="The Broad Institute Genomics Platform"/>
            <person name="Ma L.-J."/>
            <person name="Corby-Kistler H."/>
            <person name="Broz K."/>
            <person name="Gale L.R."/>
            <person name="Jonkers W."/>
            <person name="O'Donnell K."/>
            <person name="Ploetz R."/>
            <person name="Steinberg C."/>
            <person name="Schwartz D.C."/>
            <person name="VanEtten H."/>
            <person name="Zhou S."/>
            <person name="Young S.K."/>
            <person name="Zeng Q."/>
            <person name="Gargeya S."/>
            <person name="Fitzgerald M."/>
            <person name="Abouelleil A."/>
            <person name="Alvarado L."/>
            <person name="Chapman S.B."/>
            <person name="Gainer-Dewar J."/>
            <person name="Goldberg J."/>
            <person name="Griggs A."/>
            <person name="Gujja S."/>
            <person name="Hansen M."/>
            <person name="Howarth C."/>
            <person name="Imamovic A."/>
            <person name="Ireland A."/>
            <person name="Larimer J."/>
            <person name="McCowan C."/>
            <person name="Murphy C."/>
            <person name="Pearson M."/>
            <person name="Poon T.W."/>
            <person name="Priest M."/>
            <person name="Roberts A."/>
            <person name="Saif S."/>
            <person name="Shea T."/>
            <person name="Sykes S."/>
            <person name="Wortman J."/>
            <person name="Nusbaum C."/>
            <person name="Birren B."/>
        </authorList>
    </citation>
    <scope>NUCLEOTIDE SEQUENCE</scope>
    <source>
        <strain evidence="1">54008</strain>
    </source>
</reference>
<protein>
    <submittedName>
        <fullName evidence="1">Uncharacterized protein</fullName>
    </submittedName>
</protein>
<dbReference type="AlphaFoldDB" id="X0HVE6"/>
<dbReference type="HOGENOM" id="CLU_3224649_0_0_1"/>
<proteinExistence type="predicted"/>
<evidence type="ECO:0000313" key="1">
    <source>
        <dbReference type="EMBL" id="EXL80442.1"/>
    </source>
</evidence>
<gene>
    <name evidence="1" type="ORF">FOPG_06073</name>
</gene>
<accession>X0HVE6</accession>
<sequence>MTVECQSSGFMLKGDFRQGRVIPQMEIPETRVQVDIPTAGDEKP</sequence>